<evidence type="ECO:0000313" key="2">
    <source>
        <dbReference type="Proteomes" id="UP001055811"/>
    </source>
</evidence>
<keyword evidence="2" id="KW-1185">Reference proteome</keyword>
<gene>
    <name evidence="1" type="ORF">L2E82_28112</name>
</gene>
<protein>
    <submittedName>
        <fullName evidence="1">Uncharacterized protein</fullName>
    </submittedName>
</protein>
<organism evidence="1 2">
    <name type="scientific">Cichorium intybus</name>
    <name type="common">Chicory</name>
    <dbReference type="NCBI Taxonomy" id="13427"/>
    <lineage>
        <taxon>Eukaryota</taxon>
        <taxon>Viridiplantae</taxon>
        <taxon>Streptophyta</taxon>
        <taxon>Embryophyta</taxon>
        <taxon>Tracheophyta</taxon>
        <taxon>Spermatophyta</taxon>
        <taxon>Magnoliopsida</taxon>
        <taxon>eudicotyledons</taxon>
        <taxon>Gunneridae</taxon>
        <taxon>Pentapetalae</taxon>
        <taxon>asterids</taxon>
        <taxon>campanulids</taxon>
        <taxon>Asterales</taxon>
        <taxon>Asteraceae</taxon>
        <taxon>Cichorioideae</taxon>
        <taxon>Cichorieae</taxon>
        <taxon>Cichoriinae</taxon>
        <taxon>Cichorium</taxon>
    </lineage>
</organism>
<comment type="caution">
    <text evidence="1">The sequence shown here is derived from an EMBL/GenBank/DDBJ whole genome shotgun (WGS) entry which is preliminary data.</text>
</comment>
<reference evidence="2" key="1">
    <citation type="journal article" date="2022" name="Mol. Ecol. Resour.">
        <title>The genomes of chicory, endive, great burdock and yacon provide insights into Asteraceae palaeo-polyploidization history and plant inulin production.</title>
        <authorList>
            <person name="Fan W."/>
            <person name="Wang S."/>
            <person name="Wang H."/>
            <person name="Wang A."/>
            <person name="Jiang F."/>
            <person name="Liu H."/>
            <person name="Zhao H."/>
            <person name="Xu D."/>
            <person name="Zhang Y."/>
        </authorList>
    </citation>
    <scope>NUCLEOTIDE SEQUENCE [LARGE SCALE GENOMIC DNA]</scope>
    <source>
        <strain evidence="2">cv. Punajuju</strain>
    </source>
</reference>
<dbReference type="Proteomes" id="UP001055811">
    <property type="component" value="Linkage Group LG05"/>
</dbReference>
<sequence length="427" mass="48415">MQARSTRRQRSWATAGEEVKTDENFAAMSHPLLVFPFSREAAGFGERMKLKRWREESGLRRHEDPKQEREEEVSNGGISMSMEEVVKSFPTTKGGGQRRRPRTMKGLEGGDEARGVRVLERLGMSRKDKRKGKSGIGAPFLYLWCMARVTNSQLMERFDEVNRRIDGHDETLKSIQSSLVELTSAVKALVTTLDKEVKESGPDVSLIINREESYEKLHSDSEQEFIKSVLSKPLIELRKLHLTALVSEYDIQFNSLCSQANRYEGWRKHTNAGVETENKAFGTENFKPMPDLCEKADYDSNHVHPIPQKEKPFLPCPPDICIAKFYTKSGKLGLHQDKDESRESLDRGLPVVSFSKGDTAAFLYGNERDIEKAELVKLESGDVLIFGGESRHIFHGVSSIVPDSAPRMLLEATNMFPGRLNLTFRQY</sequence>
<dbReference type="EMBL" id="CM042013">
    <property type="protein sequence ID" value="KAI3738094.1"/>
    <property type="molecule type" value="Genomic_DNA"/>
</dbReference>
<name>A0ACB9CUX1_CICIN</name>
<proteinExistence type="predicted"/>
<evidence type="ECO:0000313" key="1">
    <source>
        <dbReference type="EMBL" id="KAI3738094.1"/>
    </source>
</evidence>
<reference evidence="1 2" key="2">
    <citation type="journal article" date="2022" name="Mol. Ecol. Resour.">
        <title>The genomes of chicory, endive, great burdock and yacon provide insights into Asteraceae paleo-polyploidization history and plant inulin production.</title>
        <authorList>
            <person name="Fan W."/>
            <person name="Wang S."/>
            <person name="Wang H."/>
            <person name="Wang A."/>
            <person name="Jiang F."/>
            <person name="Liu H."/>
            <person name="Zhao H."/>
            <person name="Xu D."/>
            <person name="Zhang Y."/>
        </authorList>
    </citation>
    <scope>NUCLEOTIDE SEQUENCE [LARGE SCALE GENOMIC DNA]</scope>
    <source>
        <strain evidence="2">cv. Punajuju</strain>
        <tissue evidence="1">Leaves</tissue>
    </source>
</reference>
<accession>A0ACB9CUX1</accession>